<gene>
    <name evidence="3" type="ordered locus">Closa_0136</name>
</gene>
<keyword evidence="4" id="KW-1185">Reference proteome</keyword>
<dbReference type="KEGG" id="csh:Closa_0136"/>
<organism evidence="3 4">
    <name type="scientific">Lacrimispora saccharolytica (strain ATCC 35040 / DSM 2544 / NRCC 2533 / WM1)</name>
    <name type="common">Clostridium saccharolyticum</name>
    <dbReference type="NCBI Taxonomy" id="610130"/>
    <lineage>
        <taxon>Bacteria</taxon>
        <taxon>Bacillati</taxon>
        <taxon>Bacillota</taxon>
        <taxon>Clostridia</taxon>
        <taxon>Lachnospirales</taxon>
        <taxon>Lachnospiraceae</taxon>
        <taxon>Lacrimispora</taxon>
    </lineage>
</organism>
<accession>D9R0Y0</accession>
<proteinExistence type="predicted"/>
<keyword evidence="2" id="KW-0812">Transmembrane</keyword>
<feature type="coiled-coil region" evidence="1">
    <location>
        <begin position="218"/>
        <end position="252"/>
    </location>
</feature>
<dbReference type="Proteomes" id="UP000001662">
    <property type="component" value="Chromosome"/>
</dbReference>
<dbReference type="HOGENOM" id="CLU_026897_0_0_9"/>
<dbReference type="EMBL" id="CP002109">
    <property type="protein sequence ID" value="ADL02779.1"/>
    <property type="molecule type" value="Genomic_DNA"/>
</dbReference>
<name>D9R0Y0_LACSW</name>
<keyword evidence="2" id="KW-1133">Transmembrane helix</keyword>
<keyword evidence="1" id="KW-0175">Coiled coil</keyword>
<protein>
    <submittedName>
        <fullName evidence="3">Uncharacterized protein</fullName>
    </submittedName>
</protein>
<feature type="transmembrane region" description="Helical" evidence="2">
    <location>
        <begin position="475"/>
        <end position="503"/>
    </location>
</feature>
<dbReference type="InterPro" id="IPR043756">
    <property type="entry name" value="DUF5702"/>
</dbReference>
<evidence type="ECO:0000256" key="1">
    <source>
        <dbReference type="SAM" id="Coils"/>
    </source>
</evidence>
<dbReference type="eggNOG" id="ENOG502ZC8M">
    <property type="taxonomic scope" value="Bacteria"/>
</dbReference>
<evidence type="ECO:0000313" key="3">
    <source>
        <dbReference type="EMBL" id="ADL02779.1"/>
    </source>
</evidence>
<reference evidence="3" key="1">
    <citation type="submission" date="2010-07" db="EMBL/GenBank/DDBJ databases">
        <title>Complete sequence of Clostridium saccharolyticum WM1.</title>
        <authorList>
            <consortium name="US DOE Joint Genome Institute"/>
            <person name="Lucas S."/>
            <person name="Copeland A."/>
            <person name="Lapidus A."/>
            <person name="Cheng J.-F."/>
            <person name="Bruce D."/>
            <person name="Goodwin L."/>
            <person name="Pitluck S."/>
            <person name="Chertkov O."/>
            <person name="Detter J.C."/>
            <person name="Han C."/>
            <person name="Tapia R."/>
            <person name="Land M."/>
            <person name="Hauser L."/>
            <person name="Chang Y.-J."/>
            <person name="Jeffries C."/>
            <person name="Kyrpides N."/>
            <person name="Ivanova N."/>
            <person name="Mikhailova N."/>
            <person name="Mouttaki H."/>
            <person name="Lin L."/>
            <person name="Zhou J."/>
            <person name="Hemme C.L."/>
            <person name="Woyke T."/>
        </authorList>
    </citation>
    <scope>NUCLEOTIDE SEQUENCE [LARGE SCALE GENOMIC DNA]</scope>
    <source>
        <strain evidence="3">WM1</strain>
    </source>
</reference>
<dbReference type="STRING" id="610130.Closa_0136"/>
<dbReference type="OrthoDB" id="5135382at2"/>
<dbReference type="Pfam" id="PF18960">
    <property type="entry name" value="DUF5702"/>
    <property type="match status" value="1"/>
</dbReference>
<evidence type="ECO:0000256" key="2">
    <source>
        <dbReference type="SAM" id="Phobius"/>
    </source>
</evidence>
<dbReference type="PaxDb" id="610130-Closa_0136"/>
<sequence>MRKKGQITVFFSLALLCVFSLMCGLLESARTAGARCYLKLAADSSMDSVFSRYHKEAWEKYRLFLLECENGDELAKVWKGYMEPYMDTSGWYSMNMEQADTMQLISITDGGGHYLNQEILDYMKYGIFENITDEKGGEVLLENLKEARAVKQLSSSFRSHEREAVRLERALEDINISLKQQKAFWQAAKEGIADFDGPEFRREADRLKRETDRIPSLVKAYEKRADDLKSSITETNKALSEAKEELSQKVNEAFMSDTSCYESYVNQDGDRRKEIQVLPEKMELVRQVAERAKERSYEVESIIDQWDSDDEEDDGPDLTSLWGSVGEIWHEADIPVLSYSNGVKDPEKQKLLEQVEGFLQTGLLALVLPEGKEISKGIISDNSFPSVTCMKEQGPGVDAGIMDRILFGEYCSRFLTNFLSEEDKEVRYEMEYLISGKHTDEENLKQTVADVLMVREGLNLIHILSDGQKREEARALAGLITGAVGMAPLTGIVAFFVMSVWALGEAITDVKMLLEGKKVVLLKTRDTWRLSLTGLMELGKTGTCTGGSGDETGIDYTAYLKLLLFLGEIRRQYYRVMDVIQMNLCREQEDFRMIHCVYQAEIRGRVKSRHMFFGGIDPFFPVEVRTEKAY</sequence>
<feature type="coiled-coil region" evidence="1">
    <location>
        <begin position="150"/>
        <end position="177"/>
    </location>
</feature>
<evidence type="ECO:0000313" key="4">
    <source>
        <dbReference type="Proteomes" id="UP000001662"/>
    </source>
</evidence>
<keyword evidence="2" id="KW-0472">Membrane</keyword>
<dbReference type="RefSeq" id="WP_013270879.1">
    <property type="nucleotide sequence ID" value="NC_014376.1"/>
</dbReference>
<dbReference type="AlphaFoldDB" id="D9R0Y0"/>